<dbReference type="EMBL" id="KV454290">
    <property type="protein sequence ID" value="ODQ75491.1"/>
    <property type="molecule type" value="Genomic_DNA"/>
</dbReference>
<dbReference type="GO" id="GO:0000775">
    <property type="term" value="C:chromosome, centromeric region"/>
    <property type="evidence" value="ECO:0007669"/>
    <property type="project" value="TreeGrafter"/>
</dbReference>
<dbReference type="GO" id="GO:0034088">
    <property type="term" value="P:maintenance of mitotic sister chromatid cohesion"/>
    <property type="evidence" value="ECO:0007669"/>
    <property type="project" value="TreeGrafter"/>
</dbReference>
<evidence type="ECO:0000313" key="3">
    <source>
        <dbReference type="EMBL" id="ODQ75491.1"/>
    </source>
</evidence>
<dbReference type="Pfam" id="PF09724">
    <property type="entry name" value="Dcc1"/>
    <property type="match status" value="1"/>
</dbReference>
<reference evidence="3 4" key="1">
    <citation type="journal article" date="2016" name="Proc. Natl. Acad. Sci. U.S.A.">
        <title>Comparative genomics of biotechnologically important yeasts.</title>
        <authorList>
            <person name="Riley R."/>
            <person name="Haridas S."/>
            <person name="Wolfe K.H."/>
            <person name="Lopes M.R."/>
            <person name="Hittinger C.T."/>
            <person name="Goeker M."/>
            <person name="Salamov A.A."/>
            <person name="Wisecaver J.H."/>
            <person name="Long T.M."/>
            <person name="Calvey C.H."/>
            <person name="Aerts A.L."/>
            <person name="Barry K.W."/>
            <person name="Choi C."/>
            <person name="Clum A."/>
            <person name="Coughlan A.Y."/>
            <person name="Deshpande S."/>
            <person name="Douglass A.P."/>
            <person name="Hanson S.J."/>
            <person name="Klenk H.-P."/>
            <person name="LaButti K.M."/>
            <person name="Lapidus A."/>
            <person name="Lindquist E.A."/>
            <person name="Lipzen A.M."/>
            <person name="Meier-Kolthoff J.P."/>
            <person name="Ohm R.A."/>
            <person name="Otillar R.P."/>
            <person name="Pangilinan J.L."/>
            <person name="Peng Y."/>
            <person name="Rokas A."/>
            <person name="Rosa C.A."/>
            <person name="Scheuner C."/>
            <person name="Sibirny A.A."/>
            <person name="Slot J.C."/>
            <person name="Stielow J.B."/>
            <person name="Sun H."/>
            <person name="Kurtzman C.P."/>
            <person name="Blackwell M."/>
            <person name="Grigoriev I.V."/>
            <person name="Jeffries T.W."/>
        </authorList>
    </citation>
    <scope>NUCLEOTIDE SEQUENCE [LARGE SCALE GENOMIC DNA]</scope>
    <source>
        <strain evidence="3 4">NRRL Y-11557</strain>
    </source>
</reference>
<dbReference type="GO" id="GO:0031390">
    <property type="term" value="C:Ctf18 RFC-like complex"/>
    <property type="evidence" value="ECO:0007669"/>
    <property type="project" value="InterPro"/>
</dbReference>
<dbReference type="PANTHER" id="PTHR13395">
    <property type="entry name" value="SISTER CHROMATID COHESION PROTEIN DCC1-RELATED"/>
    <property type="match status" value="1"/>
</dbReference>
<dbReference type="STRING" id="675824.A0A1E3QCT5"/>
<evidence type="ECO:0000313" key="4">
    <source>
        <dbReference type="Proteomes" id="UP000094385"/>
    </source>
</evidence>
<sequence length="367" mass="40896">MSQGDGIPLHIDPTIAPRYRLIQLDPGLLELLESPKEAAHLQLKSAGPDAPAFLCGYSRSFQLRQISQSNTLLLLSSASSSETTDTVPDEVTLDPLYATKLPGGYLECIPSTHKIDLSFVPYYHGAELKEAAGSDADLTLSRLDVAARAPVSEFEFQSAWIAAMGVEIDGYAYRLSHDLVLRMVPVLMAAIRAEGMDFGTLRLIEVFEAVRKDEDEPAAVIETILRRFATSRSEPYCLDTAELTQWLGIKMLSEHAFQEIKLEDFMEKWELSLPPVLDLTCDLSMLTGQYVQPTPKTIKYLPSARLPLDPASRFERLFASKSSWLLEDILPFLNDIEKEKVKINALLMKFAKKKVVKGKTYIGKQGV</sequence>
<organism evidence="3 4">
    <name type="scientific">Lipomyces starkeyi NRRL Y-11557</name>
    <dbReference type="NCBI Taxonomy" id="675824"/>
    <lineage>
        <taxon>Eukaryota</taxon>
        <taxon>Fungi</taxon>
        <taxon>Dikarya</taxon>
        <taxon>Ascomycota</taxon>
        <taxon>Saccharomycotina</taxon>
        <taxon>Lipomycetes</taxon>
        <taxon>Lipomycetales</taxon>
        <taxon>Lipomycetaceae</taxon>
        <taxon>Lipomyces</taxon>
    </lineage>
</organism>
<dbReference type="GO" id="GO:0000785">
    <property type="term" value="C:chromatin"/>
    <property type="evidence" value="ECO:0007669"/>
    <property type="project" value="TreeGrafter"/>
</dbReference>
<comment type="similarity">
    <text evidence="1">Belongs to the DCC1 family.</text>
</comment>
<dbReference type="AlphaFoldDB" id="A0A1E3QCT5"/>
<evidence type="ECO:0000256" key="2">
    <source>
        <dbReference type="ARBA" id="ARBA00022705"/>
    </source>
</evidence>
<dbReference type="PANTHER" id="PTHR13395:SF6">
    <property type="entry name" value="SISTER CHROMATID COHESION PROTEIN DCC1"/>
    <property type="match status" value="1"/>
</dbReference>
<protein>
    <recommendedName>
        <fullName evidence="5">Sister chromatid cohesion protein DCC1</fullName>
    </recommendedName>
</protein>
<dbReference type="Proteomes" id="UP000094385">
    <property type="component" value="Unassembled WGS sequence"/>
</dbReference>
<dbReference type="OrthoDB" id="276989at2759"/>
<dbReference type="InterPro" id="IPR019128">
    <property type="entry name" value="Dcc1"/>
</dbReference>
<accession>A0A1E3QCT5</accession>
<evidence type="ECO:0008006" key="5">
    <source>
        <dbReference type="Google" id="ProtNLM"/>
    </source>
</evidence>
<keyword evidence="4" id="KW-1185">Reference proteome</keyword>
<gene>
    <name evidence="3" type="ORF">LIPSTDRAFT_937</name>
</gene>
<name>A0A1E3QCT5_LIPST</name>
<proteinExistence type="inferred from homology"/>
<evidence type="ECO:0000256" key="1">
    <source>
        <dbReference type="ARBA" id="ARBA00007017"/>
    </source>
</evidence>
<keyword evidence="2" id="KW-0235">DNA replication</keyword>
<dbReference type="GO" id="GO:0006260">
    <property type="term" value="P:DNA replication"/>
    <property type="evidence" value="ECO:0007669"/>
    <property type="project" value="UniProtKB-KW"/>
</dbReference>